<feature type="domain" description="PASTA" evidence="3">
    <location>
        <begin position="33"/>
        <end position="104"/>
    </location>
</feature>
<name>A0A238VNC5_9ACTN</name>
<dbReference type="Gene3D" id="3.30.10.20">
    <property type="match status" value="1"/>
</dbReference>
<dbReference type="CDD" id="cd06577">
    <property type="entry name" value="PASTA_pknB"/>
    <property type="match status" value="1"/>
</dbReference>
<feature type="chain" id="PRO_5038773128" evidence="2">
    <location>
        <begin position="35"/>
        <end position="412"/>
    </location>
</feature>
<dbReference type="AlphaFoldDB" id="A0A238VNC5"/>
<sequence>MHGGPGERRTRGRMNGRCLTVVAFVAAMLAGCSADSHSMPDVVGQRLDDALQTLKNAGFANVDADAVFGGLFIVNDDRWAVTEQQPAAGAPVDLDEAVELGAGPLDDARTLEALPSAAVRPELEARRDAERAAKEADAERAAAEAATEAAAELVEPAIFDLPEVYAADHGEDAYDRPRPRVLRRDLAEYLAAVRIADPATADQIAPGLRVVPAAWCSLWLPRHTGEELDRWTAAADASAAHMAAALNVSYASSTTPAIAALMATAREEAGRRFCPEQAAHPGEQVDESPQGAGVFPGEGESPVRMTETVLDSWWFFQSIFGYDQAVPADRIRLAYLSLLAQPAQFRWQEAVLMDCDFYARSLSGELRDNTVETMLTNNTVIEIHDRVDMERAVIREEGHHFDALAGSFIQDC</sequence>
<reference evidence="4 5" key="1">
    <citation type="submission" date="2017-06" db="EMBL/GenBank/DDBJ databases">
        <authorList>
            <person name="Kim H.J."/>
            <person name="Triplett B.A."/>
        </authorList>
    </citation>
    <scope>NUCLEOTIDE SEQUENCE [LARGE SCALE GENOMIC DNA]</scope>
    <source>
        <strain evidence="4 5">DSM 44272</strain>
    </source>
</reference>
<gene>
    <name evidence="4" type="ORF">SAMN06272737_1042</name>
</gene>
<keyword evidence="5" id="KW-1185">Reference proteome</keyword>
<dbReference type="EMBL" id="FZNO01000004">
    <property type="protein sequence ID" value="SNR35681.1"/>
    <property type="molecule type" value="Genomic_DNA"/>
</dbReference>
<proteinExistence type="predicted"/>
<feature type="region of interest" description="Disordered" evidence="1">
    <location>
        <begin position="279"/>
        <end position="301"/>
    </location>
</feature>
<evidence type="ECO:0000256" key="2">
    <source>
        <dbReference type="SAM" id="SignalP"/>
    </source>
</evidence>
<evidence type="ECO:0000259" key="3">
    <source>
        <dbReference type="PROSITE" id="PS51178"/>
    </source>
</evidence>
<dbReference type="PROSITE" id="PS51178">
    <property type="entry name" value="PASTA"/>
    <property type="match status" value="1"/>
</dbReference>
<feature type="signal peptide" evidence="2">
    <location>
        <begin position="1"/>
        <end position="34"/>
    </location>
</feature>
<evidence type="ECO:0000313" key="5">
    <source>
        <dbReference type="Proteomes" id="UP000198403"/>
    </source>
</evidence>
<dbReference type="OrthoDB" id="3240480at2"/>
<keyword evidence="2" id="KW-0732">Signal</keyword>
<organism evidence="4 5">
    <name type="scientific">Blastococcus mobilis</name>
    <dbReference type="NCBI Taxonomy" id="1938746"/>
    <lineage>
        <taxon>Bacteria</taxon>
        <taxon>Bacillati</taxon>
        <taxon>Actinomycetota</taxon>
        <taxon>Actinomycetes</taxon>
        <taxon>Geodermatophilales</taxon>
        <taxon>Geodermatophilaceae</taxon>
        <taxon>Blastococcus</taxon>
    </lineage>
</organism>
<protein>
    <submittedName>
        <fullName evidence="4">PASTA domain-containing protein</fullName>
    </submittedName>
</protein>
<evidence type="ECO:0000256" key="1">
    <source>
        <dbReference type="SAM" id="MobiDB-lite"/>
    </source>
</evidence>
<accession>A0A238VNC5</accession>
<dbReference type="Proteomes" id="UP000198403">
    <property type="component" value="Unassembled WGS sequence"/>
</dbReference>
<evidence type="ECO:0000313" key="4">
    <source>
        <dbReference type="EMBL" id="SNR35681.1"/>
    </source>
</evidence>
<dbReference type="InterPro" id="IPR005543">
    <property type="entry name" value="PASTA_dom"/>
</dbReference>
<dbReference type="Pfam" id="PF03793">
    <property type="entry name" value="PASTA"/>
    <property type="match status" value="1"/>
</dbReference>